<dbReference type="InterPro" id="IPR027417">
    <property type="entry name" value="P-loop_NTPase"/>
</dbReference>
<protein>
    <submittedName>
        <fullName evidence="3">Uncharacterized protein</fullName>
    </submittedName>
</protein>
<evidence type="ECO:0000313" key="3">
    <source>
        <dbReference type="EMBL" id="PAU92592.1"/>
    </source>
</evidence>
<feature type="coiled-coil region" evidence="1">
    <location>
        <begin position="137"/>
        <end position="217"/>
    </location>
</feature>
<gene>
    <name evidence="3" type="ORF">CK503_15910</name>
</gene>
<comment type="caution">
    <text evidence="3">The sequence shown here is derived from an EMBL/GenBank/DDBJ whole genome shotgun (WGS) entry which is preliminary data.</text>
</comment>
<dbReference type="AlphaFoldDB" id="A0A2A2G6V7"/>
<organism evidence="3 4">
    <name type="scientific">Fodinibius salipaludis</name>
    <dbReference type="NCBI Taxonomy" id="2032627"/>
    <lineage>
        <taxon>Bacteria</taxon>
        <taxon>Pseudomonadati</taxon>
        <taxon>Balneolota</taxon>
        <taxon>Balneolia</taxon>
        <taxon>Balneolales</taxon>
        <taxon>Balneolaceae</taxon>
        <taxon>Fodinibius</taxon>
    </lineage>
</organism>
<feature type="transmembrane region" description="Helical" evidence="2">
    <location>
        <begin position="31"/>
        <end position="49"/>
    </location>
</feature>
<dbReference type="Gene3D" id="3.40.50.300">
    <property type="entry name" value="P-loop containing nucleotide triphosphate hydrolases"/>
    <property type="match status" value="1"/>
</dbReference>
<evidence type="ECO:0000313" key="4">
    <source>
        <dbReference type="Proteomes" id="UP000218831"/>
    </source>
</evidence>
<proteinExistence type="predicted"/>
<dbReference type="RefSeq" id="WP_095607815.1">
    <property type="nucleotide sequence ID" value="NZ_NSKE01000030.1"/>
</dbReference>
<dbReference type="OrthoDB" id="1524881at2"/>
<sequence length="300" mass="34978">MSDEDISNKIEIDSEPPKNSKPDYILNRESWFKIILISVAAIVIGYKIIEAPINFDFSDFRFSDFLSLSLAIFSIGLSVAFYFKATEMSNKFYDNTYKFTKDISEILGRIEAGFGEKLKHLDEGYTGLVDKFDANSFSKSEQEIEEAEKEFEEEKARLEAEIEERNNILDNVMQRAQLQEHEKEELLDSLEEKDNQISKLKQEMKYLKNEINTAEKNQETELFSGIPQGVLHAFKTYVFRNYAKDMFLEAPTGFLRREVNLRSIQLPKKLVEDLQKHVLINPDWTLTDRGIRVLRRLAEE</sequence>
<keyword evidence="2" id="KW-0812">Transmembrane</keyword>
<keyword evidence="1" id="KW-0175">Coiled coil</keyword>
<feature type="transmembrane region" description="Helical" evidence="2">
    <location>
        <begin position="65"/>
        <end position="83"/>
    </location>
</feature>
<name>A0A2A2G6V7_9BACT</name>
<evidence type="ECO:0000256" key="1">
    <source>
        <dbReference type="SAM" id="Coils"/>
    </source>
</evidence>
<keyword evidence="2" id="KW-1133">Transmembrane helix</keyword>
<evidence type="ECO:0000256" key="2">
    <source>
        <dbReference type="SAM" id="Phobius"/>
    </source>
</evidence>
<dbReference type="Proteomes" id="UP000218831">
    <property type="component" value="Unassembled WGS sequence"/>
</dbReference>
<keyword evidence="2" id="KW-0472">Membrane</keyword>
<reference evidence="3 4" key="1">
    <citation type="submission" date="2017-08" db="EMBL/GenBank/DDBJ databases">
        <title>Aliifodinibius alkalisoli sp. nov., isolated from saline alkaline soil.</title>
        <authorList>
            <person name="Liu D."/>
            <person name="Zhang G."/>
        </authorList>
    </citation>
    <scope>NUCLEOTIDE SEQUENCE [LARGE SCALE GENOMIC DNA]</scope>
    <source>
        <strain evidence="3 4">WN023</strain>
    </source>
</reference>
<accession>A0A2A2G6V7</accession>
<dbReference type="EMBL" id="NSKE01000030">
    <property type="protein sequence ID" value="PAU92592.1"/>
    <property type="molecule type" value="Genomic_DNA"/>
</dbReference>
<keyword evidence="4" id="KW-1185">Reference proteome</keyword>